<dbReference type="PANTHER" id="PTHR43808">
    <property type="entry name" value="ACETYLORNITHINE DEACETYLASE"/>
    <property type="match status" value="1"/>
</dbReference>
<dbReference type="InterPro" id="IPR010964">
    <property type="entry name" value="M20A_pepV-rel"/>
</dbReference>
<dbReference type="Gene3D" id="3.40.630.10">
    <property type="entry name" value="Zn peptidases"/>
    <property type="match status" value="1"/>
</dbReference>
<keyword evidence="8" id="KW-0482">Metalloprotease</keyword>
<keyword evidence="10" id="KW-1185">Reference proteome</keyword>
<dbReference type="KEGG" id="tum:CBW65_09565"/>
<evidence type="ECO:0000256" key="2">
    <source>
        <dbReference type="ARBA" id="ARBA00006247"/>
    </source>
</evidence>
<keyword evidence="6" id="KW-0862">Zinc</keyword>
<evidence type="ECO:0000256" key="1">
    <source>
        <dbReference type="ARBA" id="ARBA00001947"/>
    </source>
</evidence>
<comment type="cofactor">
    <cofactor evidence="1">
        <name>Zn(2+)</name>
        <dbReference type="ChEBI" id="CHEBI:29105"/>
    </cofactor>
</comment>
<dbReference type="NCBIfam" id="TIGR01887">
    <property type="entry name" value="dipeptidaselike"/>
    <property type="match status" value="1"/>
</dbReference>
<dbReference type="InterPro" id="IPR036264">
    <property type="entry name" value="Bact_exopeptidase_dim_dom"/>
</dbReference>
<dbReference type="Proteomes" id="UP000195437">
    <property type="component" value="Chromosome"/>
</dbReference>
<evidence type="ECO:0000256" key="5">
    <source>
        <dbReference type="ARBA" id="ARBA00022801"/>
    </source>
</evidence>
<dbReference type="RefSeq" id="WP_087456602.1">
    <property type="nucleotide sequence ID" value="NZ_CP021434.1"/>
</dbReference>
<dbReference type="Gene3D" id="3.30.70.360">
    <property type="match status" value="2"/>
</dbReference>
<dbReference type="EMBL" id="CP021434">
    <property type="protein sequence ID" value="ARU61220.1"/>
    <property type="molecule type" value="Genomic_DNA"/>
</dbReference>
<evidence type="ECO:0000313" key="10">
    <source>
        <dbReference type="Proteomes" id="UP000195437"/>
    </source>
</evidence>
<organism evidence="9 10">
    <name type="scientific">Tumebacillus avium</name>
    <dbReference type="NCBI Taxonomy" id="1903704"/>
    <lineage>
        <taxon>Bacteria</taxon>
        <taxon>Bacillati</taxon>
        <taxon>Bacillota</taxon>
        <taxon>Bacilli</taxon>
        <taxon>Bacillales</taxon>
        <taxon>Alicyclobacillaceae</taxon>
        <taxon>Tumebacillus</taxon>
    </lineage>
</organism>
<gene>
    <name evidence="9" type="ORF">CBW65_09565</name>
</gene>
<dbReference type="GO" id="GO:0006508">
    <property type="term" value="P:proteolysis"/>
    <property type="evidence" value="ECO:0007669"/>
    <property type="project" value="UniProtKB-KW"/>
</dbReference>
<dbReference type="PROSITE" id="PS00759">
    <property type="entry name" value="ARGE_DAPE_CPG2_2"/>
    <property type="match status" value="1"/>
</dbReference>
<accession>A0A1Y0ILP9</accession>
<dbReference type="PANTHER" id="PTHR43808:SF31">
    <property type="entry name" value="N-ACETYL-L-CITRULLINE DEACETYLASE"/>
    <property type="match status" value="1"/>
</dbReference>
<evidence type="ECO:0000313" key="9">
    <source>
        <dbReference type="EMBL" id="ARU61220.1"/>
    </source>
</evidence>
<evidence type="ECO:0000256" key="6">
    <source>
        <dbReference type="ARBA" id="ARBA00022833"/>
    </source>
</evidence>
<keyword evidence="3" id="KW-0645">Protease</keyword>
<evidence type="ECO:0000256" key="7">
    <source>
        <dbReference type="ARBA" id="ARBA00022997"/>
    </source>
</evidence>
<reference evidence="10" key="1">
    <citation type="submission" date="2017-05" db="EMBL/GenBank/DDBJ databases">
        <authorList>
            <person name="Sung H."/>
        </authorList>
    </citation>
    <scope>NUCLEOTIDE SEQUENCE [LARGE SCALE GENOMIC DNA]</scope>
    <source>
        <strain evidence="10">AR23208</strain>
    </source>
</reference>
<evidence type="ECO:0000256" key="4">
    <source>
        <dbReference type="ARBA" id="ARBA00022723"/>
    </source>
</evidence>
<dbReference type="GO" id="GO:0008237">
    <property type="term" value="F:metallopeptidase activity"/>
    <property type="evidence" value="ECO:0007669"/>
    <property type="project" value="UniProtKB-KW"/>
</dbReference>
<dbReference type="InterPro" id="IPR001261">
    <property type="entry name" value="ArgE/DapE_CS"/>
</dbReference>
<dbReference type="Pfam" id="PF01546">
    <property type="entry name" value="Peptidase_M20"/>
    <property type="match status" value="1"/>
</dbReference>
<dbReference type="InterPro" id="IPR050072">
    <property type="entry name" value="Peptidase_M20A"/>
</dbReference>
<dbReference type="CDD" id="cd03888">
    <property type="entry name" value="M20_PepV"/>
    <property type="match status" value="1"/>
</dbReference>
<name>A0A1Y0ILP9_9BACL</name>
<dbReference type="AlphaFoldDB" id="A0A1Y0ILP9"/>
<dbReference type="GO" id="GO:0016805">
    <property type="term" value="F:dipeptidase activity"/>
    <property type="evidence" value="ECO:0007669"/>
    <property type="project" value="UniProtKB-KW"/>
</dbReference>
<sequence>MNWLHLAEQHREDFLKDLTHFLSINSVEDMTTAADGQPFGTGVAQALDFLLDKAVRDGFLTQNFEGYAGAINYGQGDEQIGILAHVDVVPAGDPDEWSTPPFSPEIRNGRIYARGAIDDKGPALAAYYAMKIVRDTDLPLSKQIRFIIGTDEESGWLCMKRYGELASFPETGFSPDADFPIIHAEKGQINPTITLEPEQDATGSFLLRSFTSGERVNMVPDSAVAVIETTHDLPSHFSAFLKKYDLRGIDITSGSTVTLILNGQSAHGMAPQTGRNAGTWLAHFLSKYPFTGSAKSFLSFLTDTLHEDHHGEQLGIACSDDVTGKLTVNPGVLTYDEEKGAVVKLNIRYPATVSPEERLNLLCDKLQTLGLHLADVRTSKSHYVPHDHPAVQTLQSVYRDQTGQEPTLLSSGGATYARSLKYGVAFGAVFPGEVMTAHQTDEYANIDSLLKAMSLYAQAIYELAK</sequence>
<dbReference type="GO" id="GO:0006526">
    <property type="term" value="P:L-arginine biosynthetic process"/>
    <property type="evidence" value="ECO:0007669"/>
    <property type="project" value="TreeGrafter"/>
</dbReference>
<dbReference type="InterPro" id="IPR002933">
    <property type="entry name" value="Peptidase_M20"/>
</dbReference>
<dbReference type="GO" id="GO:0008777">
    <property type="term" value="F:acetylornithine deacetylase activity"/>
    <property type="evidence" value="ECO:0007669"/>
    <property type="project" value="TreeGrafter"/>
</dbReference>
<dbReference type="OrthoDB" id="9761532at2"/>
<keyword evidence="5" id="KW-0378">Hydrolase</keyword>
<evidence type="ECO:0000256" key="8">
    <source>
        <dbReference type="ARBA" id="ARBA00023049"/>
    </source>
</evidence>
<dbReference type="SUPFAM" id="SSF55031">
    <property type="entry name" value="Bacterial exopeptidase dimerisation domain"/>
    <property type="match status" value="1"/>
</dbReference>
<comment type="similarity">
    <text evidence="2">Belongs to the peptidase M20A family.</text>
</comment>
<dbReference type="PROSITE" id="PS00758">
    <property type="entry name" value="ARGE_DAPE_CPG2_1"/>
    <property type="match status" value="1"/>
</dbReference>
<keyword evidence="4" id="KW-0479">Metal-binding</keyword>
<proteinExistence type="inferred from homology"/>
<dbReference type="GO" id="GO:0008270">
    <property type="term" value="F:zinc ion binding"/>
    <property type="evidence" value="ECO:0007669"/>
    <property type="project" value="InterPro"/>
</dbReference>
<keyword evidence="7" id="KW-0224">Dipeptidase</keyword>
<dbReference type="SUPFAM" id="SSF53187">
    <property type="entry name" value="Zn-dependent exopeptidases"/>
    <property type="match status" value="1"/>
</dbReference>
<evidence type="ECO:0000256" key="3">
    <source>
        <dbReference type="ARBA" id="ARBA00022670"/>
    </source>
</evidence>
<dbReference type="NCBIfam" id="NF005591">
    <property type="entry name" value="PRK07318.1"/>
    <property type="match status" value="1"/>
</dbReference>
<protein>
    <submittedName>
        <fullName evidence="9">Dipeptidase PepV</fullName>
    </submittedName>
</protein>